<reference evidence="1" key="1">
    <citation type="submission" date="2020-05" db="EMBL/GenBank/DDBJ databases">
        <authorList>
            <person name="Chiriac C."/>
            <person name="Salcher M."/>
            <person name="Ghai R."/>
            <person name="Kavagutti S V."/>
        </authorList>
    </citation>
    <scope>NUCLEOTIDE SEQUENCE</scope>
</reference>
<protein>
    <submittedName>
        <fullName evidence="1">Uncharacterized protein</fullName>
    </submittedName>
</protein>
<evidence type="ECO:0000313" key="7">
    <source>
        <dbReference type="EMBL" id="CAB5227748.1"/>
    </source>
</evidence>
<dbReference type="EMBL" id="LR796945">
    <property type="protein sequence ID" value="CAB4176425.1"/>
    <property type="molecule type" value="Genomic_DNA"/>
</dbReference>
<sequence>MAFNPSERRNRMKELMRPIDRQIMLCDDVQDLFALASIMTVTSKNIFKAQLGREGAIQIFEKIMEDLENER</sequence>
<evidence type="ECO:0000313" key="1">
    <source>
        <dbReference type="EMBL" id="CAB4170630.1"/>
    </source>
</evidence>
<accession>A0A6J5PFA9</accession>
<organism evidence="1">
    <name type="scientific">uncultured Caudovirales phage</name>
    <dbReference type="NCBI Taxonomy" id="2100421"/>
    <lineage>
        <taxon>Viruses</taxon>
        <taxon>Duplodnaviria</taxon>
        <taxon>Heunggongvirae</taxon>
        <taxon>Uroviricota</taxon>
        <taxon>Caudoviricetes</taxon>
        <taxon>Peduoviridae</taxon>
        <taxon>Maltschvirus</taxon>
        <taxon>Maltschvirus maltsch</taxon>
    </lineage>
</organism>
<evidence type="ECO:0000313" key="5">
    <source>
        <dbReference type="EMBL" id="CAB4210578.1"/>
    </source>
</evidence>
<evidence type="ECO:0000313" key="4">
    <source>
        <dbReference type="EMBL" id="CAB4190084.1"/>
    </source>
</evidence>
<proteinExistence type="predicted"/>
<dbReference type="EMBL" id="LR797369">
    <property type="protein sequence ID" value="CAB4210578.1"/>
    <property type="molecule type" value="Genomic_DNA"/>
</dbReference>
<gene>
    <name evidence="3" type="ORF">UFOVP1065_63</name>
    <name evidence="4" type="ORF">UFOVP1198_32</name>
    <name evidence="5" type="ORF">UFOVP1418_24</name>
    <name evidence="7" type="ORF">UFOVP1524_126</name>
    <name evidence="6" type="ORF">UFOVP1651_126</name>
    <name evidence="1" type="ORF">UFOVP908_104</name>
    <name evidence="2" type="ORF">UFOVP990_32</name>
</gene>
<dbReference type="EMBL" id="LR797518">
    <property type="protein sequence ID" value="CAB4222722.1"/>
    <property type="molecule type" value="Genomic_DNA"/>
</dbReference>
<dbReference type="EMBL" id="LR798378">
    <property type="protein sequence ID" value="CAB5227748.1"/>
    <property type="molecule type" value="Genomic_DNA"/>
</dbReference>
<dbReference type="EMBL" id="LR796860">
    <property type="protein sequence ID" value="CAB4170630.1"/>
    <property type="molecule type" value="Genomic_DNA"/>
</dbReference>
<dbReference type="EMBL" id="LR797021">
    <property type="protein sequence ID" value="CAB4181832.1"/>
    <property type="molecule type" value="Genomic_DNA"/>
</dbReference>
<evidence type="ECO:0000313" key="3">
    <source>
        <dbReference type="EMBL" id="CAB4181832.1"/>
    </source>
</evidence>
<dbReference type="EMBL" id="LR797157">
    <property type="protein sequence ID" value="CAB4190084.1"/>
    <property type="molecule type" value="Genomic_DNA"/>
</dbReference>
<evidence type="ECO:0000313" key="6">
    <source>
        <dbReference type="EMBL" id="CAB4222722.1"/>
    </source>
</evidence>
<evidence type="ECO:0000313" key="2">
    <source>
        <dbReference type="EMBL" id="CAB4176425.1"/>
    </source>
</evidence>
<name>A0A6J5PFA9_9CAUD</name>